<dbReference type="InterPro" id="IPR039448">
    <property type="entry name" value="Beta_helix"/>
</dbReference>
<gene>
    <name evidence="4" type="ORF">GCM10023320_00780</name>
</gene>
<feature type="domain" description="Right handed beta helix" evidence="3">
    <location>
        <begin position="220"/>
        <end position="341"/>
    </location>
</feature>
<dbReference type="Pfam" id="PF07602">
    <property type="entry name" value="DUF1565"/>
    <property type="match status" value="1"/>
</dbReference>
<feature type="region of interest" description="Disordered" evidence="1">
    <location>
        <begin position="245"/>
        <end position="271"/>
    </location>
</feature>
<comment type="caution">
    <text evidence="4">The sequence shown here is derived from an EMBL/GenBank/DDBJ whole genome shotgun (WGS) entry which is preliminary data.</text>
</comment>
<feature type="domain" description="DUF1565" evidence="2">
    <location>
        <begin position="30"/>
        <end position="71"/>
    </location>
</feature>
<reference evidence="5" key="1">
    <citation type="journal article" date="2019" name="Int. J. Syst. Evol. Microbiol.">
        <title>The Global Catalogue of Microorganisms (GCM) 10K type strain sequencing project: providing services to taxonomists for standard genome sequencing and annotation.</title>
        <authorList>
            <consortium name="The Broad Institute Genomics Platform"/>
            <consortium name="The Broad Institute Genome Sequencing Center for Infectious Disease"/>
            <person name="Wu L."/>
            <person name="Ma J."/>
        </authorList>
    </citation>
    <scope>NUCLEOTIDE SEQUENCE [LARGE SCALE GENOMIC DNA]</scope>
    <source>
        <strain evidence="5">JCM 18302</strain>
    </source>
</reference>
<evidence type="ECO:0000313" key="4">
    <source>
        <dbReference type="EMBL" id="GAA5109813.1"/>
    </source>
</evidence>
<organism evidence="4 5">
    <name type="scientific">Pseudonocardia adelaidensis</name>
    <dbReference type="NCBI Taxonomy" id="648754"/>
    <lineage>
        <taxon>Bacteria</taxon>
        <taxon>Bacillati</taxon>
        <taxon>Actinomycetota</taxon>
        <taxon>Actinomycetes</taxon>
        <taxon>Pseudonocardiales</taxon>
        <taxon>Pseudonocardiaceae</taxon>
        <taxon>Pseudonocardia</taxon>
    </lineage>
</organism>
<sequence>MAVTACGLLTAVPARAEPPERGHYQVDPAAGDDRTGTGSVPRPFRTITRALAAAQPGETVVLHAGTYDEHVVTVRPGVTISGPRDAVLQGAAVSNRVIEIQHDDTTLRGFTIDGRVCAEAVAACYREKAIWVQSTVPHDGVTGTKILGLRVTNLGDECIRLKYFTTGSVVAGNTIGPCGVHDFAVPNPGTGQNGEGIYIGTAPEQLDRNPTPEPDGSNGNEVWGNVIDTRAAECVDIKEGARDNDVERNTCTGQQPRNGNSGAMESRGPSNTFRFNYIHHNAAAGIRIGGDRPGDAVDNDIEHNVITDNARGGIKVQDAGPHGRICGNVMRGNAGGEVVGTYAVTLGAATALC</sequence>
<dbReference type="Proteomes" id="UP001500804">
    <property type="component" value="Unassembled WGS sequence"/>
</dbReference>
<name>A0ABP9NBG0_9PSEU</name>
<evidence type="ECO:0000259" key="2">
    <source>
        <dbReference type="Pfam" id="PF07602"/>
    </source>
</evidence>
<protein>
    <submittedName>
        <fullName evidence="4">Right-handed parallel beta-helix repeat-containing protein</fullName>
    </submittedName>
</protein>
<dbReference type="Pfam" id="PF13229">
    <property type="entry name" value="Beta_helix"/>
    <property type="match status" value="1"/>
</dbReference>
<dbReference type="SUPFAM" id="SSF51126">
    <property type="entry name" value="Pectin lyase-like"/>
    <property type="match status" value="1"/>
</dbReference>
<dbReference type="InterPro" id="IPR011459">
    <property type="entry name" value="DUF1565"/>
</dbReference>
<accession>A0ABP9NBG0</accession>
<evidence type="ECO:0000256" key="1">
    <source>
        <dbReference type="SAM" id="MobiDB-lite"/>
    </source>
</evidence>
<dbReference type="InterPro" id="IPR012334">
    <property type="entry name" value="Pectin_lyas_fold"/>
</dbReference>
<feature type="region of interest" description="Disordered" evidence="1">
    <location>
        <begin position="17"/>
        <end position="39"/>
    </location>
</feature>
<feature type="compositionally biased region" description="Polar residues" evidence="1">
    <location>
        <begin position="249"/>
        <end position="271"/>
    </location>
</feature>
<dbReference type="SMART" id="SM00710">
    <property type="entry name" value="PbH1"/>
    <property type="match status" value="6"/>
</dbReference>
<keyword evidence="5" id="KW-1185">Reference proteome</keyword>
<dbReference type="InterPro" id="IPR011050">
    <property type="entry name" value="Pectin_lyase_fold/virulence"/>
</dbReference>
<dbReference type="InterPro" id="IPR006626">
    <property type="entry name" value="PbH1"/>
</dbReference>
<dbReference type="Gene3D" id="2.160.20.10">
    <property type="entry name" value="Single-stranded right-handed beta-helix, Pectin lyase-like"/>
    <property type="match status" value="1"/>
</dbReference>
<dbReference type="EMBL" id="BAABJO010000001">
    <property type="protein sequence ID" value="GAA5109813.1"/>
    <property type="molecule type" value="Genomic_DNA"/>
</dbReference>
<proteinExistence type="predicted"/>
<evidence type="ECO:0000313" key="5">
    <source>
        <dbReference type="Proteomes" id="UP001500804"/>
    </source>
</evidence>
<evidence type="ECO:0000259" key="3">
    <source>
        <dbReference type="Pfam" id="PF13229"/>
    </source>
</evidence>